<evidence type="ECO:0000256" key="1">
    <source>
        <dbReference type="SAM" id="Phobius"/>
    </source>
</evidence>
<sequence>MSNATSSRPEGQTGLPVPKSMLFWTCIGLAVILFVLGMFVFTGPAAGIAGVWGASLLVGSLVGYAGYLVWYRFGA</sequence>
<keyword evidence="1" id="KW-0472">Membrane</keyword>
<dbReference type="RefSeq" id="WP_310925540.1">
    <property type="nucleotide sequence ID" value="NZ_JAMQOP010000004.1"/>
</dbReference>
<feature type="transmembrane region" description="Helical" evidence="1">
    <location>
        <begin position="47"/>
        <end position="70"/>
    </location>
</feature>
<comment type="caution">
    <text evidence="2">The sequence shown here is derived from an EMBL/GenBank/DDBJ whole genome shotgun (WGS) entry which is preliminary data.</text>
</comment>
<gene>
    <name evidence="2" type="ORF">NDI76_17920</name>
</gene>
<keyword evidence="1" id="KW-1133">Transmembrane helix</keyword>
<accession>A0ABU2GIJ7</accession>
<keyword evidence="3" id="KW-1185">Reference proteome</keyword>
<dbReference type="Proteomes" id="UP001257060">
    <property type="component" value="Unassembled WGS sequence"/>
</dbReference>
<organism evidence="2 3">
    <name type="scientific">Halogeometricum salsisoli</name>
    <dbReference type="NCBI Taxonomy" id="2950536"/>
    <lineage>
        <taxon>Archaea</taxon>
        <taxon>Methanobacteriati</taxon>
        <taxon>Methanobacteriota</taxon>
        <taxon>Stenosarchaea group</taxon>
        <taxon>Halobacteria</taxon>
        <taxon>Halobacteriales</taxon>
        <taxon>Haloferacaceae</taxon>
        <taxon>Halogeometricum</taxon>
    </lineage>
</organism>
<protein>
    <submittedName>
        <fullName evidence="2">Uncharacterized protein</fullName>
    </submittedName>
</protein>
<feature type="transmembrane region" description="Helical" evidence="1">
    <location>
        <begin position="21"/>
        <end position="41"/>
    </location>
</feature>
<evidence type="ECO:0000313" key="3">
    <source>
        <dbReference type="Proteomes" id="UP001257060"/>
    </source>
</evidence>
<evidence type="ECO:0000313" key="2">
    <source>
        <dbReference type="EMBL" id="MDS0300631.1"/>
    </source>
</evidence>
<name>A0ABU2GIJ7_9EURY</name>
<keyword evidence="1" id="KW-0812">Transmembrane</keyword>
<dbReference type="EMBL" id="JAMQOP010000004">
    <property type="protein sequence ID" value="MDS0300631.1"/>
    <property type="molecule type" value="Genomic_DNA"/>
</dbReference>
<proteinExistence type="predicted"/>
<reference evidence="2 3" key="1">
    <citation type="submission" date="2022-06" db="EMBL/GenBank/DDBJ databases">
        <title>Halogeometricum sp. a new haloarchaeum isolate from saline soil.</title>
        <authorList>
            <person name="Strakova D."/>
            <person name="Galisteo C."/>
            <person name="Sanchez-Porro C."/>
            <person name="Ventosa A."/>
        </authorList>
    </citation>
    <scope>NUCLEOTIDE SEQUENCE [LARGE SCALE GENOMIC DNA]</scope>
    <source>
        <strain evidence="2 3">S1BR25-6</strain>
    </source>
</reference>